<keyword evidence="1" id="KW-0812">Transmembrane</keyword>
<evidence type="ECO:0000256" key="1">
    <source>
        <dbReference type="SAM" id="Phobius"/>
    </source>
</evidence>
<feature type="transmembrane region" description="Helical" evidence="1">
    <location>
        <begin position="57"/>
        <end position="80"/>
    </location>
</feature>
<name>A0ABW7JTS6_9NOCA</name>
<protein>
    <submittedName>
        <fullName evidence="2">Uncharacterized protein</fullName>
    </submittedName>
</protein>
<evidence type="ECO:0000313" key="2">
    <source>
        <dbReference type="EMBL" id="MFH5211416.1"/>
    </source>
</evidence>
<comment type="caution">
    <text evidence="2">The sequence shown here is derived from an EMBL/GenBank/DDBJ whole genome shotgun (WGS) entry which is preliminary data.</text>
</comment>
<dbReference type="EMBL" id="JBIMSO010000112">
    <property type="protein sequence ID" value="MFH5211416.1"/>
    <property type="molecule type" value="Genomic_DNA"/>
</dbReference>
<dbReference type="RefSeq" id="WP_395117875.1">
    <property type="nucleotide sequence ID" value="NZ_JBIMSO010000112.1"/>
</dbReference>
<reference evidence="2 3" key="1">
    <citation type="submission" date="2024-10" db="EMBL/GenBank/DDBJ databases">
        <authorList>
            <person name="Riesco R."/>
        </authorList>
    </citation>
    <scope>NUCLEOTIDE SEQUENCE [LARGE SCALE GENOMIC DNA]</scope>
    <source>
        <strain evidence="2 3">NCIMB 15449</strain>
    </source>
</reference>
<sequence>MGRHSIEASPAVGRHSLALPTLVPSGLVPAGVGTAMPFMVTHHAVVRGRQTWSRGHIFAAAAVAAIGAGAVGTVLTGAFVDDATLASATQAAGPAVVPPLDLPSIAALVPQIPAVAALPPVEVPVAEAAAAPVVPGPVVAPVVAPLVVAPAAVAPRPEVQAAAPPAVEAPAAPVPAAAEPTRVGQPEGGTLLFPGETPPPPLLSEPAEFQQWLGNHMDMKVRWLEGK</sequence>
<evidence type="ECO:0000313" key="3">
    <source>
        <dbReference type="Proteomes" id="UP001609175"/>
    </source>
</evidence>
<accession>A0ABW7JTS6</accession>
<gene>
    <name evidence="2" type="ORF">ACHIPZ_24905</name>
</gene>
<dbReference type="Proteomes" id="UP001609175">
    <property type="component" value="Unassembled WGS sequence"/>
</dbReference>
<keyword evidence="1" id="KW-0472">Membrane</keyword>
<organism evidence="2 3">
    <name type="scientific">Antrihabitans spumae</name>
    <dbReference type="NCBI Taxonomy" id="3373370"/>
    <lineage>
        <taxon>Bacteria</taxon>
        <taxon>Bacillati</taxon>
        <taxon>Actinomycetota</taxon>
        <taxon>Actinomycetes</taxon>
        <taxon>Mycobacteriales</taxon>
        <taxon>Nocardiaceae</taxon>
        <taxon>Antrihabitans</taxon>
    </lineage>
</organism>
<keyword evidence="1" id="KW-1133">Transmembrane helix</keyword>
<proteinExistence type="predicted"/>